<dbReference type="GO" id="GO:0016301">
    <property type="term" value="F:kinase activity"/>
    <property type="evidence" value="ECO:0007669"/>
    <property type="project" value="UniProtKB-KW"/>
</dbReference>
<reference evidence="7 8" key="1">
    <citation type="submission" date="2019-11" db="EMBL/GenBank/DDBJ databases">
        <title>Lactobacillus sp. nov. CRM56-3, isolated from fermented tea leaves.</title>
        <authorList>
            <person name="Phuengjayaem S."/>
            <person name="Tanasupawat S."/>
        </authorList>
    </citation>
    <scope>NUCLEOTIDE SEQUENCE [LARGE SCALE GENOMIC DNA]</scope>
    <source>
        <strain evidence="7 8">CRM56-3</strain>
    </source>
</reference>
<dbReference type="InterPro" id="IPR029056">
    <property type="entry name" value="Ribokinase-like"/>
</dbReference>
<dbReference type="GO" id="GO:0005524">
    <property type="term" value="F:ATP binding"/>
    <property type="evidence" value="ECO:0007669"/>
    <property type="project" value="UniProtKB-KW"/>
</dbReference>
<dbReference type="PANTHER" id="PTHR43085">
    <property type="entry name" value="HEXOKINASE FAMILY MEMBER"/>
    <property type="match status" value="1"/>
</dbReference>
<dbReference type="InterPro" id="IPR002173">
    <property type="entry name" value="Carboh/pur_kinase_PfkB_CS"/>
</dbReference>
<name>A0A7X2XXB0_9LACO</name>
<evidence type="ECO:0000256" key="1">
    <source>
        <dbReference type="ARBA" id="ARBA00010688"/>
    </source>
</evidence>
<evidence type="ECO:0000256" key="3">
    <source>
        <dbReference type="ARBA" id="ARBA00022741"/>
    </source>
</evidence>
<evidence type="ECO:0000256" key="5">
    <source>
        <dbReference type="ARBA" id="ARBA00022840"/>
    </source>
</evidence>
<evidence type="ECO:0000313" key="7">
    <source>
        <dbReference type="EMBL" id="MTV83304.1"/>
    </source>
</evidence>
<accession>A0A7X2XXB0</accession>
<dbReference type="PANTHER" id="PTHR43085:SF1">
    <property type="entry name" value="PSEUDOURIDINE KINASE-RELATED"/>
    <property type="match status" value="1"/>
</dbReference>
<keyword evidence="3" id="KW-0547">Nucleotide-binding</keyword>
<dbReference type="PROSITE" id="PS00584">
    <property type="entry name" value="PFKB_KINASES_2"/>
    <property type="match status" value="1"/>
</dbReference>
<proteinExistence type="inferred from homology"/>
<dbReference type="SUPFAM" id="SSF53613">
    <property type="entry name" value="Ribokinase-like"/>
    <property type="match status" value="1"/>
</dbReference>
<protein>
    <submittedName>
        <fullName evidence="7">Sugar kinase</fullName>
    </submittedName>
</protein>
<dbReference type="InterPro" id="IPR011611">
    <property type="entry name" value="PfkB_dom"/>
</dbReference>
<dbReference type="InterPro" id="IPR050306">
    <property type="entry name" value="PfkB_Carbo_kinase"/>
</dbReference>
<evidence type="ECO:0000256" key="4">
    <source>
        <dbReference type="ARBA" id="ARBA00022777"/>
    </source>
</evidence>
<sequence>MSEFLTIGEPLALMAATQTGRSLVDADQFQKFAAGAELNVAVGVARLKHSSAYLTALGRDPFGAFIIKELQKEGVATDLIQRTGNHWTGFQLKNRVSQGDPDTFYFRKDSAAAHFDQSQLKRLSFDSLKVFHYTGIFPAISEDAMTTTYALLDQLDQDPEIVTTFDPNLRPTLWANQVEMIQNVNRLAFRAKIVLPGLSEGRQLTGLKQPEEIADFFLSNSSTTQSVIVKLGAKGAFMKIRDSQAGVIIPGYHVNQIVDTVGAGDGFAAGLITGLLDHLSLPDAILRGNAIGALAIQSPGDHDGYPDVKALEQFQERQ</sequence>
<dbReference type="EMBL" id="WNJO01000024">
    <property type="protein sequence ID" value="MTV83304.1"/>
    <property type="molecule type" value="Genomic_DNA"/>
</dbReference>
<keyword evidence="5" id="KW-0067">ATP-binding</keyword>
<organism evidence="7 8">
    <name type="scientific">Secundilactobacillus folii</name>
    <dbReference type="NCBI Taxonomy" id="2678357"/>
    <lineage>
        <taxon>Bacteria</taxon>
        <taxon>Bacillati</taxon>
        <taxon>Bacillota</taxon>
        <taxon>Bacilli</taxon>
        <taxon>Lactobacillales</taxon>
        <taxon>Lactobacillaceae</taxon>
        <taxon>Secundilactobacillus</taxon>
    </lineage>
</organism>
<dbReference type="CDD" id="cd01166">
    <property type="entry name" value="KdgK"/>
    <property type="match status" value="1"/>
</dbReference>
<dbReference type="AlphaFoldDB" id="A0A7X2XXB0"/>
<comment type="similarity">
    <text evidence="1">Belongs to the carbohydrate kinase PfkB family.</text>
</comment>
<evidence type="ECO:0000256" key="2">
    <source>
        <dbReference type="ARBA" id="ARBA00022679"/>
    </source>
</evidence>
<dbReference type="Pfam" id="PF00294">
    <property type="entry name" value="PfkB"/>
    <property type="match status" value="1"/>
</dbReference>
<dbReference type="Proteomes" id="UP000466388">
    <property type="component" value="Unassembled WGS sequence"/>
</dbReference>
<feature type="domain" description="Carbohydrate kinase PfkB" evidence="6">
    <location>
        <begin position="17"/>
        <end position="305"/>
    </location>
</feature>
<keyword evidence="8" id="KW-1185">Reference proteome</keyword>
<evidence type="ECO:0000313" key="8">
    <source>
        <dbReference type="Proteomes" id="UP000466388"/>
    </source>
</evidence>
<keyword evidence="2" id="KW-0808">Transferase</keyword>
<gene>
    <name evidence="7" type="ORF">GM612_11815</name>
</gene>
<dbReference type="RefSeq" id="WP_155432563.1">
    <property type="nucleotide sequence ID" value="NZ_WNJO01000024.1"/>
</dbReference>
<evidence type="ECO:0000259" key="6">
    <source>
        <dbReference type="Pfam" id="PF00294"/>
    </source>
</evidence>
<comment type="caution">
    <text evidence="7">The sequence shown here is derived from an EMBL/GenBank/DDBJ whole genome shotgun (WGS) entry which is preliminary data.</text>
</comment>
<dbReference type="Gene3D" id="3.40.1190.20">
    <property type="match status" value="1"/>
</dbReference>
<keyword evidence="4 7" id="KW-0418">Kinase</keyword>